<sequence>MFVQEKTKILQFKHQNTIHFHKEMAF</sequence>
<dbReference type="Proteomes" id="UP000003185">
    <property type="component" value="Unassembled WGS sequence"/>
</dbReference>
<comment type="caution">
    <text evidence="1">The sequence shown here is derived from an EMBL/GenBank/DDBJ whole genome shotgun (WGS) entry which is preliminary data.</text>
</comment>
<name>A0A0H3PPM1_HAEI3</name>
<evidence type="ECO:0000313" key="1">
    <source>
        <dbReference type="EMBL" id="EDJ93859.1"/>
    </source>
</evidence>
<organism evidence="1 2">
    <name type="scientific">Haemophilus influenzae (strain NTHi 3655)</name>
    <dbReference type="NCBI Taxonomy" id="375177"/>
    <lineage>
        <taxon>Bacteria</taxon>
        <taxon>Pseudomonadati</taxon>
        <taxon>Pseudomonadota</taxon>
        <taxon>Gammaproteobacteria</taxon>
        <taxon>Pasteurellales</taxon>
        <taxon>Pasteurellaceae</taxon>
        <taxon>Haemophilus</taxon>
    </lineage>
</organism>
<protein>
    <submittedName>
        <fullName evidence="1">Uncharacterized protein</fullName>
    </submittedName>
</protein>
<dbReference type="EMBL" id="AAZF01000001">
    <property type="protein sequence ID" value="EDJ93859.1"/>
    <property type="molecule type" value="Genomic_DNA"/>
</dbReference>
<gene>
    <name evidence="1" type="ORF">CGSHi3655_08204</name>
</gene>
<dbReference type="AlphaFoldDB" id="A0A0H3PPM1"/>
<accession>A0A0H3PPM1</accession>
<proteinExistence type="predicted"/>
<reference evidence="1 2" key="1">
    <citation type="journal article" date="2007" name="Genome Biol.">
        <title>Characterization and modeling of the Haemophilus influenzae core and supragenomes based on the complete genomic sequences of Rd and 12 clinical nontypeable strains.</title>
        <authorList>
            <person name="Hogg J.S."/>
            <person name="Hu F.Z."/>
            <person name="Janto B."/>
            <person name="Boissy R."/>
            <person name="Hayes J."/>
            <person name="Keefe R."/>
            <person name="Post J.C."/>
            <person name="Ehrlich G.D."/>
        </authorList>
    </citation>
    <scope>NUCLEOTIDE SEQUENCE [LARGE SCALE GENOMIC DNA]</scope>
    <source>
        <strain evidence="2">NTHi 3655</strain>
    </source>
</reference>
<evidence type="ECO:0000313" key="2">
    <source>
        <dbReference type="Proteomes" id="UP000003185"/>
    </source>
</evidence>